<dbReference type="SUPFAM" id="SSF53597">
    <property type="entry name" value="Dihydrofolate reductase-like"/>
    <property type="match status" value="1"/>
</dbReference>
<sequence length="164" mass="18036">MSVAATIVAGIDGSTCIAGSSTQVTSTADRAIFLERRRKADCIMIGGNTARNEPYLKTPVPLVVISRNEHPKLPAAHVWNIDPVEGIKRARDEFGENILIEGGSAFISYLLECKEIEILELSITPARGGTDIFEYEKFLAQATDVTKRVVEDTIFYTANFKTQK</sequence>
<reference evidence="4" key="1">
    <citation type="submission" date="2020-05" db="EMBL/GenBank/DDBJ databases">
        <authorList>
            <person name="Chiriac C."/>
            <person name="Salcher M."/>
            <person name="Ghai R."/>
            <person name="Kavagutti S V."/>
        </authorList>
    </citation>
    <scope>NUCLEOTIDE SEQUENCE</scope>
</reference>
<accession>A0A6J7ECQ3</accession>
<proteinExistence type="predicted"/>
<gene>
    <name evidence="2" type="ORF">UFOPK2842_00272</name>
    <name evidence="3" type="ORF">UFOPK3124_00829</name>
    <name evidence="4" type="ORF">UFOPK3480_00224</name>
</gene>
<dbReference type="InterPro" id="IPR002734">
    <property type="entry name" value="RibDG_C"/>
</dbReference>
<dbReference type="EMBL" id="CAFBLY010000009">
    <property type="protein sequence ID" value="CAB4879095.1"/>
    <property type="molecule type" value="Genomic_DNA"/>
</dbReference>
<evidence type="ECO:0000313" key="2">
    <source>
        <dbReference type="EMBL" id="CAB4749185.1"/>
    </source>
</evidence>
<dbReference type="AlphaFoldDB" id="A0A6J7ECQ3"/>
<dbReference type="InterPro" id="IPR024072">
    <property type="entry name" value="DHFR-like_dom_sf"/>
</dbReference>
<dbReference type="Pfam" id="PF01872">
    <property type="entry name" value="RibD_C"/>
    <property type="match status" value="1"/>
</dbReference>
<dbReference type="Gene3D" id="3.40.430.10">
    <property type="entry name" value="Dihydrofolate Reductase, subunit A"/>
    <property type="match status" value="1"/>
</dbReference>
<protein>
    <submittedName>
        <fullName evidence="4">Unannotated protein</fullName>
    </submittedName>
</protein>
<dbReference type="EMBL" id="CAEZZI010000015">
    <property type="protein sequence ID" value="CAB4749185.1"/>
    <property type="molecule type" value="Genomic_DNA"/>
</dbReference>
<dbReference type="EMBL" id="CAFAAY010000061">
    <property type="protein sequence ID" value="CAB4817225.1"/>
    <property type="molecule type" value="Genomic_DNA"/>
</dbReference>
<dbReference type="GO" id="GO:0009231">
    <property type="term" value="P:riboflavin biosynthetic process"/>
    <property type="evidence" value="ECO:0007669"/>
    <property type="project" value="InterPro"/>
</dbReference>
<dbReference type="GO" id="GO:0008703">
    <property type="term" value="F:5-amino-6-(5-phosphoribosylamino)uracil reductase activity"/>
    <property type="evidence" value="ECO:0007669"/>
    <property type="project" value="InterPro"/>
</dbReference>
<evidence type="ECO:0000313" key="3">
    <source>
        <dbReference type="EMBL" id="CAB4817225.1"/>
    </source>
</evidence>
<organism evidence="4">
    <name type="scientific">freshwater metagenome</name>
    <dbReference type="NCBI Taxonomy" id="449393"/>
    <lineage>
        <taxon>unclassified sequences</taxon>
        <taxon>metagenomes</taxon>
        <taxon>ecological metagenomes</taxon>
    </lineage>
</organism>
<name>A0A6J7ECQ3_9ZZZZ</name>
<evidence type="ECO:0000313" key="4">
    <source>
        <dbReference type="EMBL" id="CAB4879095.1"/>
    </source>
</evidence>
<feature type="domain" description="Bacterial bifunctional deaminase-reductase C-terminal" evidence="1">
    <location>
        <begin position="3"/>
        <end position="138"/>
    </location>
</feature>
<evidence type="ECO:0000259" key="1">
    <source>
        <dbReference type="Pfam" id="PF01872"/>
    </source>
</evidence>